<evidence type="ECO:0000256" key="3">
    <source>
        <dbReference type="ARBA" id="ARBA00022475"/>
    </source>
</evidence>
<keyword evidence="4" id="KW-0812">Transmembrane</keyword>
<proteinExistence type="inferred from homology"/>
<evidence type="ECO:0000256" key="6">
    <source>
        <dbReference type="ARBA" id="ARBA00023136"/>
    </source>
</evidence>
<keyword evidence="6" id="KW-0472">Membrane</keyword>
<name>A0A840S9L0_9BURK</name>
<evidence type="ECO:0000256" key="4">
    <source>
        <dbReference type="ARBA" id="ARBA00022692"/>
    </source>
</evidence>
<dbReference type="EMBL" id="JACHHO010000009">
    <property type="protein sequence ID" value="MBB5206323.1"/>
    <property type="molecule type" value="Genomic_DNA"/>
</dbReference>
<reference evidence="7 8" key="1">
    <citation type="submission" date="2020-08" db="EMBL/GenBank/DDBJ databases">
        <title>Genomic Encyclopedia of Type Strains, Phase IV (KMG-IV): sequencing the most valuable type-strain genomes for metagenomic binning, comparative biology and taxonomic classification.</title>
        <authorList>
            <person name="Goeker M."/>
        </authorList>
    </citation>
    <scope>NUCLEOTIDE SEQUENCE [LARGE SCALE GENOMIC DNA]</scope>
    <source>
        <strain evidence="7 8">DSM 23958</strain>
    </source>
</reference>
<dbReference type="Pfam" id="PF07681">
    <property type="entry name" value="DoxX"/>
    <property type="match status" value="1"/>
</dbReference>
<protein>
    <submittedName>
        <fullName evidence="7">Putative oxidoreductase</fullName>
    </submittedName>
</protein>
<dbReference type="Proteomes" id="UP000554837">
    <property type="component" value="Unassembled WGS sequence"/>
</dbReference>
<dbReference type="PANTHER" id="PTHR33452:SF1">
    <property type="entry name" value="INNER MEMBRANE PROTEIN YPHA-RELATED"/>
    <property type="match status" value="1"/>
</dbReference>
<gene>
    <name evidence="7" type="ORF">HNQ51_003669</name>
</gene>
<comment type="subcellular location">
    <subcellularLocation>
        <location evidence="1">Cell membrane</location>
        <topology evidence="1">Multi-pass membrane protein</topology>
    </subcellularLocation>
</comment>
<dbReference type="PANTHER" id="PTHR33452">
    <property type="entry name" value="OXIDOREDUCTASE CATD-RELATED"/>
    <property type="match status" value="1"/>
</dbReference>
<dbReference type="InterPro" id="IPR032808">
    <property type="entry name" value="DoxX"/>
</dbReference>
<evidence type="ECO:0000256" key="5">
    <source>
        <dbReference type="ARBA" id="ARBA00022989"/>
    </source>
</evidence>
<comment type="similarity">
    <text evidence="2">Belongs to the DoxX family.</text>
</comment>
<evidence type="ECO:0000313" key="8">
    <source>
        <dbReference type="Proteomes" id="UP000554837"/>
    </source>
</evidence>
<dbReference type="GO" id="GO:0005886">
    <property type="term" value="C:plasma membrane"/>
    <property type="evidence" value="ECO:0007669"/>
    <property type="project" value="UniProtKB-SubCell"/>
</dbReference>
<dbReference type="RefSeq" id="WP_246071552.1">
    <property type="nucleotide sequence ID" value="NZ_CP040709.1"/>
</dbReference>
<comment type="caution">
    <text evidence="7">The sequence shown here is derived from an EMBL/GenBank/DDBJ whole genome shotgun (WGS) entry which is preliminary data.</text>
</comment>
<organism evidence="7 8">
    <name type="scientific">Inhella inkyongensis</name>
    <dbReference type="NCBI Taxonomy" id="392593"/>
    <lineage>
        <taxon>Bacteria</taxon>
        <taxon>Pseudomonadati</taxon>
        <taxon>Pseudomonadota</taxon>
        <taxon>Betaproteobacteria</taxon>
        <taxon>Burkholderiales</taxon>
        <taxon>Sphaerotilaceae</taxon>
        <taxon>Inhella</taxon>
    </lineage>
</organism>
<evidence type="ECO:0000313" key="7">
    <source>
        <dbReference type="EMBL" id="MBB5206323.1"/>
    </source>
</evidence>
<evidence type="ECO:0000256" key="2">
    <source>
        <dbReference type="ARBA" id="ARBA00006679"/>
    </source>
</evidence>
<keyword evidence="8" id="KW-1185">Reference proteome</keyword>
<evidence type="ECO:0000256" key="1">
    <source>
        <dbReference type="ARBA" id="ARBA00004651"/>
    </source>
</evidence>
<dbReference type="AlphaFoldDB" id="A0A840S9L0"/>
<keyword evidence="3" id="KW-1003">Cell membrane</keyword>
<sequence length="154" mass="16859">MLAFQRWVRGALQGLGGLARLEAPLLLAARWHVAWVFFAAGLTKLRDWETTLLLFENEYSVPLLSPTWAAWGGTLGELLLPPLLLLGLLDRLPALGLLVVNIVAVVSLQEVAAAALVQHQLWGALLLTIIVRGPGPWSVDALWWSKSPMLPTRS</sequence>
<dbReference type="InterPro" id="IPR051907">
    <property type="entry name" value="DoxX-like_oxidoreductase"/>
</dbReference>
<accession>A0A840S9L0</accession>
<keyword evidence="5" id="KW-1133">Transmembrane helix</keyword>